<dbReference type="GO" id="GO:0008616">
    <property type="term" value="P:tRNA queuosine(34) biosynthetic process"/>
    <property type="evidence" value="ECO:0007669"/>
    <property type="project" value="UniProtKB-KW"/>
</dbReference>
<dbReference type="Gene3D" id="3.30.1130.10">
    <property type="match status" value="1"/>
</dbReference>
<keyword evidence="4" id="KW-0560">Oxidoreductase</keyword>
<dbReference type="PANTHER" id="PTHR34354:SF1">
    <property type="entry name" value="NADPH-DEPENDENT 7-CYANO-7-DEAZAGUANINE REDUCTASE"/>
    <property type="match status" value="1"/>
</dbReference>
<keyword evidence="3" id="KW-0521">NADP</keyword>
<dbReference type="InterPro" id="IPR016856">
    <property type="entry name" value="QueF_type1"/>
</dbReference>
<protein>
    <submittedName>
        <fullName evidence="5">Unannotated protein</fullName>
    </submittedName>
</protein>
<gene>
    <name evidence="5" type="ORF">UFOPK1889_00632</name>
</gene>
<reference evidence="5" key="1">
    <citation type="submission" date="2020-05" db="EMBL/GenBank/DDBJ databases">
        <authorList>
            <person name="Chiriac C."/>
            <person name="Salcher M."/>
            <person name="Ghai R."/>
            <person name="Kavagutti S V."/>
        </authorList>
    </citation>
    <scope>NUCLEOTIDE SEQUENCE</scope>
</reference>
<dbReference type="NCBIfam" id="TIGR03139">
    <property type="entry name" value="QueF-II"/>
    <property type="match status" value="1"/>
</dbReference>
<dbReference type="AlphaFoldDB" id="A0A6J6HZY0"/>
<evidence type="ECO:0000256" key="3">
    <source>
        <dbReference type="ARBA" id="ARBA00022857"/>
    </source>
</evidence>
<dbReference type="InterPro" id="IPR029500">
    <property type="entry name" value="QueF"/>
</dbReference>
<organism evidence="5">
    <name type="scientific">freshwater metagenome</name>
    <dbReference type="NCBI Taxonomy" id="449393"/>
    <lineage>
        <taxon>unclassified sequences</taxon>
        <taxon>metagenomes</taxon>
        <taxon>ecological metagenomes</taxon>
    </lineage>
</organism>
<dbReference type="Pfam" id="PF14489">
    <property type="entry name" value="QueF"/>
    <property type="match status" value="1"/>
</dbReference>
<keyword evidence="2" id="KW-0671">Queuosine biosynthesis</keyword>
<accession>A0A6J6HZY0</accession>
<dbReference type="InterPro" id="IPR043133">
    <property type="entry name" value="GTP-CH-I_C/QueF"/>
</dbReference>
<name>A0A6J6HZY0_9ZZZZ</name>
<dbReference type="InterPro" id="IPR050084">
    <property type="entry name" value="NADPH_dep_7-cyano-7-deazaG_red"/>
</dbReference>
<sequence length="127" mass="13739">MSETSGLTVLGQTVQHAIEHVEVFPAPKNISSVMFDSDEVQSFCPVTGQPDISSVSIEYVPNKFCIESKSLKLYLWGFRDRAVFAEALAAEIAGEVMETAKPHSVRVVLVQSPRGGITITAVSELGK</sequence>
<dbReference type="EMBL" id="CAEZUZ010000086">
    <property type="protein sequence ID" value="CAB4617075.1"/>
    <property type="molecule type" value="Genomic_DNA"/>
</dbReference>
<evidence type="ECO:0000256" key="1">
    <source>
        <dbReference type="ARBA" id="ARBA00022490"/>
    </source>
</evidence>
<keyword evidence="1" id="KW-0963">Cytoplasm</keyword>
<dbReference type="GO" id="GO:0033739">
    <property type="term" value="F:preQ1 synthase activity"/>
    <property type="evidence" value="ECO:0007669"/>
    <property type="project" value="InterPro"/>
</dbReference>
<proteinExistence type="inferred from homology"/>
<evidence type="ECO:0000256" key="4">
    <source>
        <dbReference type="ARBA" id="ARBA00023002"/>
    </source>
</evidence>
<evidence type="ECO:0000256" key="2">
    <source>
        <dbReference type="ARBA" id="ARBA00022785"/>
    </source>
</evidence>
<dbReference type="HAMAP" id="MF_00818">
    <property type="entry name" value="QueF_type1"/>
    <property type="match status" value="1"/>
</dbReference>
<dbReference type="PANTHER" id="PTHR34354">
    <property type="entry name" value="NADPH-DEPENDENT 7-CYANO-7-DEAZAGUANINE REDUCTASE"/>
    <property type="match status" value="1"/>
</dbReference>
<evidence type="ECO:0000313" key="5">
    <source>
        <dbReference type="EMBL" id="CAB4617075.1"/>
    </source>
</evidence>
<dbReference type="SUPFAM" id="SSF55620">
    <property type="entry name" value="Tetrahydrobiopterin biosynthesis enzymes-like"/>
    <property type="match status" value="1"/>
</dbReference>
<dbReference type="GO" id="GO:0005737">
    <property type="term" value="C:cytoplasm"/>
    <property type="evidence" value="ECO:0007669"/>
    <property type="project" value="InterPro"/>
</dbReference>